<organism evidence="3 4">
    <name type="scientific">Toxoplasma gondii FOU</name>
    <dbReference type="NCBI Taxonomy" id="943167"/>
    <lineage>
        <taxon>Eukaryota</taxon>
        <taxon>Sar</taxon>
        <taxon>Alveolata</taxon>
        <taxon>Apicomplexa</taxon>
        <taxon>Conoidasida</taxon>
        <taxon>Coccidia</taxon>
        <taxon>Eucoccidiorida</taxon>
        <taxon>Eimeriorina</taxon>
        <taxon>Sarcocystidae</taxon>
        <taxon>Toxoplasma</taxon>
    </lineage>
</organism>
<reference evidence="3 4" key="1">
    <citation type="submission" date="2014-07" db="EMBL/GenBank/DDBJ databases">
        <authorList>
            <person name="Sibley D."/>
            <person name="Venepally P."/>
            <person name="Karamycheva S."/>
            <person name="Hadjithomas M."/>
            <person name="Khan A."/>
            <person name="Brunk B."/>
            <person name="Roos D."/>
            <person name="Caler E."/>
            <person name="Lorenzi H."/>
        </authorList>
    </citation>
    <scope>NUCLEOTIDE SEQUENCE [LARGE SCALE GENOMIC DNA]</scope>
    <source>
        <strain evidence="3 4">FOU</strain>
    </source>
</reference>
<keyword evidence="2" id="KW-1133">Transmembrane helix</keyword>
<feature type="transmembrane region" description="Helical" evidence="2">
    <location>
        <begin position="206"/>
        <end position="224"/>
    </location>
</feature>
<dbReference type="Proteomes" id="UP000028838">
    <property type="component" value="Unassembled WGS sequence"/>
</dbReference>
<evidence type="ECO:0000256" key="2">
    <source>
        <dbReference type="SAM" id="Phobius"/>
    </source>
</evidence>
<dbReference type="VEuPathDB" id="ToxoDB:TGFOU_279550"/>
<feature type="region of interest" description="Disordered" evidence="1">
    <location>
        <begin position="98"/>
        <end position="118"/>
    </location>
</feature>
<keyword evidence="2" id="KW-0472">Membrane</keyword>
<sequence>MPHLGCRLGSSVGASEDKKTATTCVHKRSPMRIPLRAIHKLRPHSTGLLISLYAFIALVALQSLVPGDSTATLSFGAEAMHASTGGLDTSLYVDDIEENESSASRTRSNPEDEDTNESILEGLNDGAAISKETKLHRRTSLGGTRIPSVRRNGKLGAIFFTTLVAAGAVAVALLNGEKFGSTIIGGRSLPTDARETKEPRAQRPKLKVALGLATVIAIGLLYYSNVSVAGGCGFVEAEF</sequence>
<protein>
    <submittedName>
        <fullName evidence="3">Putative transmembrane protein</fullName>
    </submittedName>
</protein>
<accession>A0A086JI63</accession>
<evidence type="ECO:0000313" key="4">
    <source>
        <dbReference type="Proteomes" id="UP000028838"/>
    </source>
</evidence>
<dbReference type="EMBL" id="AEYH02003054">
    <property type="protein sequence ID" value="KFG31831.1"/>
    <property type="molecule type" value="Genomic_DNA"/>
</dbReference>
<evidence type="ECO:0000313" key="3">
    <source>
        <dbReference type="EMBL" id="KFG31831.1"/>
    </source>
</evidence>
<name>A0A086JI63_TOXGO</name>
<dbReference type="OrthoDB" id="10361576at2759"/>
<dbReference type="AlphaFoldDB" id="A0A086JI63"/>
<feature type="transmembrane region" description="Helical" evidence="2">
    <location>
        <begin position="155"/>
        <end position="174"/>
    </location>
</feature>
<proteinExistence type="predicted"/>
<comment type="caution">
    <text evidence="3">The sequence shown here is derived from an EMBL/GenBank/DDBJ whole genome shotgun (WGS) entry which is preliminary data.</text>
</comment>
<feature type="region of interest" description="Disordered" evidence="1">
    <location>
        <begin position="1"/>
        <end position="21"/>
    </location>
</feature>
<keyword evidence="2 3" id="KW-0812">Transmembrane</keyword>
<feature type="transmembrane region" description="Helical" evidence="2">
    <location>
        <begin position="46"/>
        <end position="65"/>
    </location>
</feature>
<gene>
    <name evidence="3" type="ORF">TGFOU_279550</name>
</gene>
<evidence type="ECO:0000256" key="1">
    <source>
        <dbReference type="SAM" id="MobiDB-lite"/>
    </source>
</evidence>